<feature type="region of interest" description="Disordered" evidence="1">
    <location>
        <begin position="72"/>
        <end position="105"/>
    </location>
</feature>
<evidence type="ECO:0000313" key="2">
    <source>
        <dbReference type="EMBL" id="KAK8157213.1"/>
    </source>
</evidence>
<feature type="region of interest" description="Disordered" evidence="1">
    <location>
        <begin position="377"/>
        <end position="417"/>
    </location>
</feature>
<feature type="region of interest" description="Disordered" evidence="1">
    <location>
        <begin position="261"/>
        <end position="356"/>
    </location>
</feature>
<feature type="compositionally biased region" description="Low complexity" evidence="1">
    <location>
        <begin position="95"/>
        <end position="105"/>
    </location>
</feature>
<dbReference type="Proteomes" id="UP001456524">
    <property type="component" value="Unassembled WGS sequence"/>
</dbReference>
<feature type="compositionally biased region" description="Polar residues" evidence="1">
    <location>
        <begin position="84"/>
        <end position="94"/>
    </location>
</feature>
<evidence type="ECO:0000256" key="1">
    <source>
        <dbReference type="SAM" id="MobiDB-lite"/>
    </source>
</evidence>
<evidence type="ECO:0000313" key="3">
    <source>
        <dbReference type="Proteomes" id="UP001456524"/>
    </source>
</evidence>
<proteinExistence type="predicted"/>
<feature type="compositionally biased region" description="Low complexity" evidence="1">
    <location>
        <begin position="331"/>
        <end position="350"/>
    </location>
</feature>
<keyword evidence="3" id="KW-1185">Reference proteome</keyword>
<sequence length="606" mass="65654">MEQTNQPKTQRDRSTTFALPPTRSTPDPLETPASRSPRQSRFERLREVYETLSCANEDTDATADAIALNDLNASQPAPAGPCTNDPSTSTNAKNSSETTRSSTSIRTRIGRLFAQAQPSTHPTPRLRLLPNISISRLSFLHHGRGSSSSMSMPNTHIVYSSDGRAVFEYDPYTVRGTTPPLAGPFDFSLTSQESRMWRPGQGQQRRLRAGSEGSQWRTQRSLNPGVGPARNDGGLSSYGYERAYGRGYAYGQGQRRGEWGTAAAAAAQREREPNANSSSRPRGGNGSGSVQAQAPPRIHGPAPRRRRADSTMTTAMINEESEQPHASSSHVPNRSRSRSVIPSPSSSVYSEGTAPSIDDTCSSIGCACWQRNADEEADKADRANNDDTGGLMVLDGPADDDPAPWPQATRPAPGRTDSYASSLALLRWEASQPGSPYPSPFRPGLATLTLKRQRERREARQREQQAAAEEERKTRRRSVSASAALMSAAEEDDDGAYAAALASLDNPRSASASAVLMNDDDADDDGVYAAALANMPLPMPVPPETDEIVVGAIEALREECEGEAMRQRSRRGGVLAKLKQDVQNMKPRARGGADSGSKKKLFRRTW</sequence>
<feature type="region of interest" description="Disordered" evidence="1">
    <location>
        <begin position="195"/>
        <end position="234"/>
    </location>
</feature>
<name>A0ABR1XJ99_9PEZI</name>
<reference evidence="2 3" key="1">
    <citation type="journal article" date="2022" name="G3 (Bethesda)">
        <title>Enemy or ally: a genomic approach to elucidate the lifestyle of Phyllosticta citrichinaensis.</title>
        <authorList>
            <person name="Buijs V.A."/>
            <person name="Groenewald J.Z."/>
            <person name="Haridas S."/>
            <person name="LaButti K.M."/>
            <person name="Lipzen A."/>
            <person name="Martin F.M."/>
            <person name="Barry K."/>
            <person name="Grigoriev I.V."/>
            <person name="Crous P.W."/>
            <person name="Seidl M.F."/>
        </authorList>
    </citation>
    <scope>NUCLEOTIDE SEQUENCE [LARGE SCALE GENOMIC DNA]</scope>
    <source>
        <strain evidence="2 3">CBS 129764</strain>
    </source>
</reference>
<organism evidence="2 3">
    <name type="scientific">Phyllosticta citrichinensis</name>
    <dbReference type="NCBI Taxonomy" id="1130410"/>
    <lineage>
        <taxon>Eukaryota</taxon>
        <taxon>Fungi</taxon>
        <taxon>Dikarya</taxon>
        <taxon>Ascomycota</taxon>
        <taxon>Pezizomycotina</taxon>
        <taxon>Dothideomycetes</taxon>
        <taxon>Dothideomycetes incertae sedis</taxon>
        <taxon>Botryosphaeriales</taxon>
        <taxon>Phyllostictaceae</taxon>
        <taxon>Phyllosticta</taxon>
    </lineage>
</organism>
<comment type="caution">
    <text evidence="2">The sequence shown here is derived from an EMBL/GenBank/DDBJ whole genome shotgun (WGS) entry which is preliminary data.</text>
</comment>
<feature type="region of interest" description="Disordered" evidence="1">
    <location>
        <begin position="452"/>
        <end position="483"/>
    </location>
</feature>
<accession>A0ABR1XJ99</accession>
<protein>
    <submittedName>
        <fullName evidence="2">Uncharacterized protein</fullName>
    </submittedName>
</protein>
<gene>
    <name evidence="2" type="ORF">IWX90DRAFT_417908</name>
</gene>
<feature type="compositionally biased region" description="Polar residues" evidence="1">
    <location>
        <begin position="212"/>
        <end position="222"/>
    </location>
</feature>
<feature type="region of interest" description="Disordered" evidence="1">
    <location>
        <begin position="580"/>
        <end position="606"/>
    </location>
</feature>
<dbReference type="EMBL" id="JBBWUH010000009">
    <property type="protein sequence ID" value="KAK8157213.1"/>
    <property type="molecule type" value="Genomic_DNA"/>
</dbReference>
<feature type="compositionally biased region" description="Basic and acidic residues" evidence="1">
    <location>
        <begin position="455"/>
        <end position="473"/>
    </location>
</feature>
<feature type="region of interest" description="Disordered" evidence="1">
    <location>
        <begin position="1"/>
        <end position="41"/>
    </location>
</feature>